<dbReference type="PROSITE" id="PS51722">
    <property type="entry name" value="G_TR_2"/>
    <property type="match status" value="1"/>
</dbReference>
<dbReference type="GO" id="GO:0003746">
    <property type="term" value="F:translation elongation factor activity"/>
    <property type="evidence" value="ECO:0007669"/>
    <property type="project" value="UniProtKB-KW"/>
</dbReference>
<dbReference type="InterPro" id="IPR031157">
    <property type="entry name" value="G_TR_CS"/>
</dbReference>
<dbReference type="SUPFAM" id="SSF50447">
    <property type="entry name" value="Translation proteins"/>
    <property type="match status" value="1"/>
</dbReference>
<dbReference type="SUPFAM" id="SSF46785">
    <property type="entry name" value="Winged helix' DNA-binding domain"/>
    <property type="match status" value="2"/>
</dbReference>
<dbReference type="InterPro" id="IPR015191">
    <property type="entry name" value="SelB_WHD4"/>
</dbReference>
<dbReference type="CDD" id="cd15491">
    <property type="entry name" value="selB_III"/>
    <property type="match status" value="1"/>
</dbReference>
<reference evidence="7" key="1">
    <citation type="submission" date="2021-01" db="EMBL/GenBank/DDBJ databases">
        <title>Modified the classification status of verrucomicrobia.</title>
        <authorList>
            <person name="Feng X."/>
        </authorList>
    </citation>
    <scope>NUCLEOTIDE SEQUENCE</scope>
    <source>
        <strain evidence="7">KCTC 12986</strain>
    </source>
</reference>
<proteinExistence type="predicted"/>
<dbReference type="PROSITE" id="PS00301">
    <property type="entry name" value="G_TR_1"/>
    <property type="match status" value="1"/>
</dbReference>
<dbReference type="GO" id="GO:0003924">
    <property type="term" value="F:GTPase activity"/>
    <property type="evidence" value="ECO:0007669"/>
    <property type="project" value="InterPro"/>
</dbReference>
<dbReference type="InterPro" id="IPR050055">
    <property type="entry name" value="EF-Tu_GTPase"/>
</dbReference>
<evidence type="ECO:0000256" key="3">
    <source>
        <dbReference type="ARBA" id="ARBA00022741"/>
    </source>
</evidence>
<evidence type="ECO:0000259" key="6">
    <source>
        <dbReference type="PROSITE" id="PS51722"/>
    </source>
</evidence>
<evidence type="ECO:0000256" key="4">
    <source>
        <dbReference type="ARBA" id="ARBA00022917"/>
    </source>
</evidence>
<comment type="caution">
    <text evidence="7">The sequence shown here is derived from an EMBL/GenBank/DDBJ whole genome shotgun (WGS) entry which is preliminary data.</text>
</comment>
<evidence type="ECO:0000313" key="7">
    <source>
        <dbReference type="EMBL" id="MBK1833302.1"/>
    </source>
</evidence>
<dbReference type="InterPro" id="IPR027417">
    <property type="entry name" value="P-loop_NTPase"/>
</dbReference>
<dbReference type="SUPFAM" id="SSF50465">
    <property type="entry name" value="EF-Tu/eEF-1alpha/eIF2-gamma C-terminal domain"/>
    <property type="match status" value="1"/>
</dbReference>
<keyword evidence="5" id="KW-0342">GTP-binding</keyword>
<dbReference type="InterPro" id="IPR036390">
    <property type="entry name" value="WH_DNA-bd_sf"/>
</dbReference>
<dbReference type="Gene3D" id="1.10.10.10">
    <property type="entry name" value="Winged helix-like DNA-binding domain superfamily/Winged helix DNA-binding domain"/>
    <property type="match status" value="1"/>
</dbReference>
<dbReference type="AlphaFoldDB" id="A0A934RKC2"/>
<organism evidence="7 8">
    <name type="scientific">Roseibacillus ishigakijimensis</name>
    <dbReference type="NCBI Taxonomy" id="454146"/>
    <lineage>
        <taxon>Bacteria</taxon>
        <taxon>Pseudomonadati</taxon>
        <taxon>Verrucomicrobiota</taxon>
        <taxon>Verrucomicrobiia</taxon>
        <taxon>Verrucomicrobiales</taxon>
        <taxon>Verrucomicrobiaceae</taxon>
        <taxon>Roseibacillus</taxon>
    </lineage>
</organism>
<keyword evidence="2" id="KW-0963">Cytoplasm</keyword>
<dbReference type="InterPro" id="IPR036388">
    <property type="entry name" value="WH-like_DNA-bd_sf"/>
</dbReference>
<dbReference type="InterPro" id="IPR009000">
    <property type="entry name" value="Transl_B-barrel_sf"/>
</dbReference>
<dbReference type="PRINTS" id="PR00315">
    <property type="entry name" value="ELONGATNFCT"/>
</dbReference>
<accession>A0A934RKC2</accession>
<protein>
    <submittedName>
        <fullName evidence="7">Selenocysteine-specific translation elongation factor</fullName>
    </submittedName>
</protein>
<dbReference type="EMBL" id="JAENIO010000007">
    <property type="protein sequence ID" value="MBK1833302.1"/>
    <property type="molecule type" value="Genomic_DNA"/>
</dbReference>
<evidence type="ECO:0000313" key="8">
    <source>
        <dbReference type="Proteomes" id="UP000604083"/>
    </source>
</evidence>
<sequence>MNFILGTAGHIDHGKSSLVQALTGTNPDRLPEEQKRGVTIELGFAHLALTGPDGEDLQVGVVDVPGHADFVNNMVAGVGALDLALIVVAADDGWMPQSEEHLHILSYLGVTRAVIALSKVDLAEDAEFAVEFVRDALQGSAFAESPIVPVSAHTGEGIAQLRETIARTLATSPTPEDLGVPLLPVDRAFSVKGIGTIITGTLSRGALSTGDRLLLQPQGLPVNVRGIQNHNTSLEQARPGMRTAVNIPDVAVDSRKERGVKRGQILTQPEAGHPSDTLDVALTRLARPIPAQPGSERVMKNNQKVRLHHGSGRVNARVSLLEGELAPGQSGLAQLRLEEPLFTFSNDHIVIRDWSGEATLAGARVLDAHGSRRHLGKEEHQTALRTLAAENSPAAFLRYLLHKRHFLPGKPAPQDFPYSNRSFKDALRALQKSKEVARLGNGHVASQWWESLLAQAQSLVTAYHEENPDLPGLPLQTVRRHFAREFARLDLFPHLLESLAEREITNEGDCLKALSHRTDIPPELADEAEAIMQTLAQEQLQAPNRKELAPTPAAERALAFLIRVGKVISLDEKTVLAAEAVTRAAETVRSHLQDKEPATASELRQVLDTSRRIAMPLLEHFDAQGLTRREGDVRLLKS</sequence>
<evidence type="ECO:0000256" key="1">
    <source>
        <dbReference type="ARBA" id="ARBA00004496"/>
    </source>
</evidence>
<keyword evidence="7" id="KW-0251">Elongation factor</keyword>
<dbReference type="NCBIfam" id="TIGR00475">
    <property type="entry name" value="selB"/>
    <property type="match status" value="1"/>
</dbReference>
<dbReference type="Pfam" id="PF00009">
    <property type="entry name" value="GTP_EFTU"/>
    <property type="match status" value="1"/>
</dbReference>
<dbReference type="Pfam" id="PF09106">
    <property type="entry name" value="WHD_2nd_SelB"/>
    <property type="match status" value="1"/>
</dbReference>
<dbReference type="PANTHER" id="PTHR43721">
    <property type="entry name" value="ELONGATION FACTOR TU-RELATED"/>
    <property type="match status" value="1"/>
</dbReference>
<evidence type="ECO:0000256" key="2">
    <source>
        <dbReference type="ARBA" id="ARBA00022490"/>
    </source>
</evidence>
<feature type="domain" description="Tr-type G" evidence="6">
    <location>
        <begin position="1"/>
        <end position="174"/>
    </location>
</feature>
<dbReference type="CDD" id="cd04171">
    <property type="entry name" value="SelB"/>
    <property type="match status" value="1"/>
</dbReference>
<dbReference type="InterPro" id="IPR004535">
    <property type="entry name" value="Transl_elong_SelB"/>
</dbReference>
<dbReference type="GO" id="GO:0003723">
    <property type="term" value="F:RNA binding"/>
    <property type="evidence" value="ECO:0007669"/>
    <property type="project" value="InterPro"/>
</dbReference>
<dbReference type="Pfam" id="PF09107">
    <property type="entry name" value="WHD_3rd_SelB"/>
    <property type="match status" value="1"/>
</dbReference>
<dbReference type="Pfam" id="PF25461">
    <property type="entry name" value="Beta-barrel_SelB"/>
    <property type="match status" value="1"/>
</dbReference>
<keyword evidence="3" id="KW-0547">Nucleotide-binding</keyword>
<gene>
    <name evidence="7" type="primary">selB</name>
    <name evidence="7" type="ORF">JIN78_04445</name>
</gene>
<evidence type="ECO:0000256" key="5">
    <source>
        <dbReference type="ARBA" id="ARBA00023134"/>
    </source>
</evidence>
<dbReference type="InterPro" id="IPR015190">
    <property type="entry name" value="Elong_fac_SelB-wing-hlx_typ-2"/>
</dbReference>
<dbReference type="InterPro" id="IPR057335">
    <property type="entry name" value="Beta-barrel_SelB"/>
</dbReference>
<dbReference type="Gene3D" id="1.10.10.2770">
    <property type="match status" value="1"/>
</dbReference>
<dbReference type="InterPro" id="IPR000795">
    <property type="entry name" value="T_Tr_GTP-bd_dom"/>
</dbReference>
<comment type="subcellular location">
    <subcellularLocation>
        <location evidence="1">Cytoplasm</location>
    </subcellularLocation>
</comment>
<dbReference type="NCBIfam" id="TIGR00231">
    <property type="entry name" value="small_GTP"/>
    <property type="match status" value="1"/>
</dbReference>
<dbReference type="InterPro" id="IPR009001">
    <property type="entry name" value="Transl_elong_EF1A/Init_IF2_C"/>
</dbReference>
<dbReference type="RefSeq" id="WP_200390734.1">
    <property type="nucleotide sequence ID" value="NZ_JAENIO010000007.1"/>
</dbReference>
<dbReference type="Gene3D" id="2.40.30.10">
    <property type="entry name" value="Translation factors"/>
    <property type="match status" value="1"/>
</dbReference>
<dbReference type="GO" id="GO:0005525">
    <property type="term" value="F:GTP binding"/>
    <property type="evidence" value="ECO:0007669"/>
    <property type="project" value="UniProtKB-KW"/>
</dbReference>
<dbReference type="GO" id="GO:0001514">
    <property type="term" value="P:selenocysteine incorporation"/>
    <property type="evidence" value="ECO:0007669"/>
    <property type="project" value="InterPro"/>
</dbReference>
<dbReference type="Proteomes" id="UP000604083">
    <property type="component" value="Unassembled WGS sequence"/>
</dbReference>
<keyword evidence="4" id="KW-0648">Protein biosynthesis</keyword>
<keyword evidence="8" id="KW-1185">Reference proteome</keyword>
<dbReference type="Gene3D" id="3.40.50.300">
    <property type="entry name" value="P-loop containing nucleotide triphosphate hydrolases"/>
    <property type="match status" value="1"/>
</dbReference>
<dbReference type="SUPFAM" id="SSF52540">
    <property type="entry name" value="P-loop containing nucleoside triphosphate hydrolases"/>
    <property type="match status" value="1"/>
</dbReference>
<dbReference type="InterPro" id="IPR005225">
    <property type="entry name" value="Small_GTP-bd"/>
</dbReference>
<dbReference type="GO" id="GO:0005737">
    <property type="term" value="C:cytoplasm"/>
    <property type="evidence" value="ECO:0007669"/>
    <property type="project" value="UniProtKB-SubCell"/>
</dbReference>
<name>A0A934RKC2_9BACT</name>
<dbReference type="PANTHER" id="PTHR43721:SF11">
    <property type="entry name" value="SELENOCYSTEINE-SPECIFIC ELONGATION FACTOR"/>
    <property type="match status" value="1"/>
</dbReference>